<keyword evidence="1" id="KW-1133">Transmembrane helix</keyword>
<evidence type="ECO:0000313" key="3">
    <source>
        <dbReference type="Proteomes" id="UP000298616"/>
    </source>
</evidence>
<evidence type="ECO:0000256" key="1">
    <source>
        <dbReference type="SAM" id="Phobius"/>
    </source>
</evidence>
<name>A0A4D7JI81_9BACT</name>
<protein>
    <submittedName>
        <fullName evidence="2">Uncharacterized protein</fullName>
    </submittedName>
</protein>
<reference evidence="2 3" key="1">
    <citation type="submission" date="2018-04" db="EMBL/GenBank/DDBJ databases">
        <title>Complete genome uncultured novel isolate.</title>
        <authorList>
            <person name="Merlino G."/>
        </authorList>
    </citation>
    <scope>NUCLEOTIDE SEQUENCE [LARGE SCALE GENOMIC DNA]</scope>
    <source>
        <strain evidence="3">R1DC9</strain>
    </source>
</reference>
<keyword evidence="1" id="KW-0812">Transmembrane</keyword>
<accession>A0A4D7JI81</accession>
<evidence type="ECO:0000313" key="2">
    <source>
        <dbReference type="EMBL" id="QCK15331.1"/>
    </source>
</evidence>
<organism evidence="2 3">
    <name type="scientific">Mangrovivirga cuniculi</name>
    <dbReference type="NCBI Taxonomy" id="2715131"/>
    <lineage>
        <taxon>Bacteria</taxon>
        <taxon>Pseudomonadati</taxon>
        <taxon>Bacteroidota</taxon>
        <taxon>Cytophagia</taxon>
        <taxon>Cytophagales</taxon>
        <taxon>Mangrovivirgaceae</taxon>
        <taxon>Mangrovivirga</taxon>
    </lineage>
</organism>
<proteinExistence type="predicted"/>
<feature type="transmembrane region" description="Helical" evidence="1">
    <location>
        <begin position="36"/>
        <end position="54"/>
    </location>
</feature>
<sequence>MSTITGFFVKVVHEERMIYLFDYYFLNLINFFMKKIFALLTLVSLGLTSCGYYTCPTYADTTTPVEKTQQVEVDMTTEGETVNG</sequence>
<dbReference type="EMBL" id="CP028923">
    <property type="protein sequence ID" value="QCK15331.1"/>
    <property type="molecule type" value="Genomic_DNA"/>
</dbReference>
<keyword evidence="1" id="KW-0472">Membrane</keyword>
<dbReference type="AlphaFoldDB" id="A0A4D7JI81"/>
<keyword evidence="3" id="KW-1185">Reference proteome</keyword>
<gene>
    <name evidence="2" type="ORF">DCC35_11530</name>
</gene>
<dbReference type="KEGG" id="fpf:DCC35_11530"/>
<dbReference type="Proteomes" id="UP000298616">
    <property type="component" value="Chromosome"/>
</dbReference>